<proteinExistence type="predicted"/>
<dbReference type="EMBL" id="BJNT01000004">
    <property type="protein sequence ID" value="GEC85259.1"/>
    <property type="molecule type" value="Genomic_DNA"/>
</dbReference>
<evidence type="ECO:0000313" key="2">
    <source>
        <dbReference type="Proteomes" id="UP000319986"/>
    </source>
</evidence>
<protein>
    <submittedName>
        <fullName evidence="1">Uncharacterized protein</fullName>
    </submittedName>
</protein>
<evidence type="ECO:0000313" key="1">
    <source>
        <dbReference type="EMBL" id="GEC85259.1"/>
    </source>
</evidence>
<name>A0A4Y4C0D5_9CORY</name>
<sequence>MSLRPADPGVHLRPRRVHRPDLLGDVVRVDGVRPRSRGTLDRSVDDDLAGVHALTTQPRGEQPDELRLGGALQGHAVGAEGHRVGVLPVILEAERTVEDTHRPAL</sequence>
<accession>A0A4Y4C0D5</accession>
<organism evidence="1 2">
    <name type="scientific">Corynebacterium variabile</name>
    <dbReference type="NCBI Taxonomy" id="1727"/>
    <lineage>
        <taxon>Bacteria</taxon>
        <taxon>Bacillati</taxon>
        <taxon>Actinomycetota</taxon>
        <taxon>Actinomycetes</taxon>
        <taxon>Mycobacteriales</taxon>
        <taxon>Corynebacteriaceae</taxon>
        <taxon>Corynebacterium</taxon>
    </lineage>
</organism>
<dbReference type="Proteomes" id="UP000319986">
    <property type="component" value="Unassembled WGS sequence"/>
</dbReference>
<dbReference type="RefSeq" id="WP_141328440.1">
    <property type="nucleotide sequence ID" value="NZ_BJNT01000004.1"/>
</dbReference>
<comment type="caution">
    <text evidence="1">The sequence shown here is derived from an EMBL/GenBank/DDBJ whole genome shotgun (WGS) entry which is preliminary data.</text>
</comment>
<gene>
    <name evidence="1" type="ORF">CVA01_05730</name>
</gene>
<dbReference type="AlphaFoldDB" id="A0A4Y4C0D5"/>
<reference evidence="1 2" key="1">
    <citation type="submission" date="2019-06" db="EMBL/GenBank/DDBJ databases">
        <title>Whole genome shotgun sequence of Corynebacterium variabile NBRC 15286.</title>
        <authorList>
            <person name="Hosoyama A."/>
            <person name="Uohara A."/>
            <person name="Ohji S."/>
            <person name="Ichikawa N."/>
        </authorList>
    </citation>
    <scope>NUCLEOTIDE SEQUENCE [LARGE SCALE GENOMIC DNA]</scope>
    <source>
        <strain evidence="1 2">NBRC 15286</strain>
    </source>
</reference>
<dbReference type="GeneID" id="82886732"/>